<gene>
    <name evidence="1" type="ORF">S03H2_44790</name>
</gene>
<sequence>MMPGMIMLWAHSVESIPSGWHICDGTMGTPDLSNYFIIGCSATRPPGYHGGSFSHDHGFTGSGHSHTIPEGTGLAAGEDYALETEVDPAVGDTDVTYSYPPMYSLCYIMKL</sequence>
<protein>
    <recommendedName>
        <fullName evidence="2">Phage tail collar domain-containing protein</fullName>
    </recommendedName>
</protein>
<organism evidence="1">
    <name type="scientific">marine sediment metagenome</name>
    <dbReference type="NCBI Taxonomy" id="412755"/>
    <lineage>
        <taxon>unclassified sequences</taxon>
        <taxon>metagenomes</taxon>
        <taxon>ecological metagenomes</taxon>
    </lineage>
</organism>
<evidence type="ECO:0008006" key="2">
    <source>
        <dbReference type="Google" id="ProtNLM"/>
    </source>
</evidence>
<evidence type="ECO:0000313" key="1">
    <source>
        <dbReference type="EMBL" id="GAH65863.1"/>
    </source>
</evidence>
<dbReference type="AlphaFoldDB" id="X1J7X3"/>
<accession>X1J7X3</accession>
<comment type="caution">
    <text evidence="1">The sequence shown here is derived from an EMBL/GenBank/DDBJ whole genome shotgun (WGS) entry which is preliminary data.</text>
</comment>
<dbReference type="EMBL" id="BARU01028028">
    <property type="protein sequence ID" value="GAH65863.1"/>
    <property type="molecule type" value="Genomic_DNA"/>
</dbReference>
<reference evidence="1" key="1">
    <citation type="journal article" date="2014" name="Front. Microbiol.">
        <title>High frequency of phylogenetically diverse reductive dehalogenase-homologous genes in deep subseafloor sedimentary metagenomes.</title>
        <authorList>
            <person name="Kawai M."/>
            <person name="Futagami T."/>
            <person name="Toyoda A."/>
            <person name="Takaki Y."/>
            <person name="Nishi S."/>
            <person name="Hori S."/>
            <person name="Arai W."/>
            <person name="Tsubouchi T."/>
            <person name="Morono Y."/>
            <person name="Uchiyama I."/>
            <person name="Ito T."/>
            <person name="Fujiyama A."/>
            <person name="Inagaki F."/>
            <person name="Takami H."/>
        </authorList>
    </citation>
    <scope>NUCLEOTIDE SEQUENCE</scope>
    <source>
        <strain evidence="1">Expedition CK06-06</strain>
    </source>
</reference>
<name>X1J7X3_9ZZZZ</name>
<dbReference type="SUPFAM" id="SSF88874">
    <property type="entry name" value="Receptor-binding domain of short tail fibre protein gp12"/>
    <property type="match status" value="1"/>
</dbReference>
<proteinExistence type="predicted"/>